<evidence type="ECO:0000313" key="3">
    <source>
        <dbReference type="Proteomes" id="UP000034029"/>
    </source>
</evidence>
<dbReference type="Proteomes" id="UP000183090">
    <property type="component" value="Unassembled WGS sequence"/>
</dbReference>
<evidence type="ECO:0000313" key="2">
    <source>
        <dbReference type="EMBL" id="SFK94981.1"/>
    </source>
</evidence>
<reference evidence="3" key="2">
    <citation type="submission" date="2015-04" db="EMBL/GenBank/DDBJ databases">
        <title>Complete genome sequence of Salinicoccus halodurans strain H3B36, isolated from the Qaidam basin of China.</title>
        <authorList>
            <person name="Ma Y."/>
            <person name="Jiang K."/>
            <person name="Xue Y."/>
        </authorList>
    </citation>
    <scope>NUCLEOTIDE SEQUENCE [LARGE SCALE GENOMIC DNA]</scope>
    <source>
        <strain evidence="3">H3B36</strain>
    </source>
</reference>
<dbReference type="RefSeq" id="WP_046790544.1">
    <property type="nucleotide sequence ID" value="NZ_CP011366.1"/>
</dbReference>
<sequence>MKFIFCQPAIKRFEWELEVTITNLKALGIDRIVLLFAKWDDAIPLYLKDKYDVEVHVYDDRPRDKSYIPSVKPYLWWQYLKEDASREKDTYFYLDSDVILREPIDFNAIPYDSDNWIGSDCEGYLGVDYIDSKGEDLLKRMCEVIGIDESIIRRHRPIAGAQWIISHPTAEYWRKVYEDSIKLYRFFNEVENEYINKNKDIKGYTPIQKWTAEMWAQLWNVYYFDKQTDTHKEMNFTWPGNPVDQWYENKIFHNAGVLQSDTDMFFKGKYTTDGPFKDDLNHVSENKASIKYVDAIKQVKFD</sequence>
<dbReference type="KEGG" id="shv:AAT16_09020"/>
<dbReference type="EMBL" id="FOTB01000006">
    <property type="protein sequence ID" value="SFK94981.1"/>
    <property type="molecule type" value="Genomic_DNA"/>
</dbReference>
<protein>
    <submittedName>
        <fullName evidence="1">Phage protein</fullName>
    </submittedName>
</protein>
<reference evidence="1 3" key="1">
    <citation type="journal article" date="2015" name="Int. J. Syst. Evol. Microbiol.">
        <title>Complete genome sequence of Salinicoccus halodurans H3B36, isolated from the Qaidam Basin in China.</title>
        <authorList>
            <person name="Jiang K."/>
            <person name="Xue Y."/>
            <person name="Ma Y."/>
        </authorList>
    </citation>
    <scope>NUCLEOTIDE SEQUENCE [LARGE SCALE GENOMIC DNA]</scope>
    <source>
        <strain evidence="1 3">H3B36</strain>
    </source>
</reference>
<gene>
    <name evidence="1" type="ORF">AAT16_09020</name>
    <name evidence="2" type="ORF">SAMN05216235_2701</name>
</gene>
<accession>A0A0F7HLV6</accession>
<organism evidence="2 4">
    <name type="scientific">Salinicoccus halodurans</name>
    <dbReference type="NCBI Taxonomy" id="407035"/>
    <lineage>
        <taxon>Bacteria</taxon>
        <taxon>Bacillati</taxon>
        <taxon>Bacillota</taxon>
        <taxon>Bacilli</taxon>
        <taxon>Bacillales</taxon>
        <taxon>Staphylococcaceae</taxon>
        <taxon>Salinicoccus</taxon>
    </lineage>
</organism>
<dbReference type="EMBL" id="CP011366">
    <property type="protein sequence ID" value="AKG74362.1"/>
    <property type="molecule type" value="Genomic_DNA"/>
</dbReference>
<keyword evidence="3" id="KW-1185">Reference proteome</keyword>
<proteinExistence type="predicted"/>
<evidence type="ECO:0000313" key="4">
    <source>
        <dbReference type="Proteomes" id="UP000183090"/>
    </source>
</evidence>
<evidence type="ECO:0000313" key="1">
    <source>
        <dbReference type="EMBL" id="AKG74362.1"/>
    </source>
</evidence>
<reference evidence="2 4" key="3">
    <citation type="submission" date="2016-10" db="EMBL/GenBank/DDBJ databases">
        <authorList>
            <person name="Varghese N."/>
            <person name="Submissions S."/>
        </authorList>
    </citation>
    <scope>NUCLEOTIDE SEQUENCE [LARGE SCALE GENOMIC DNA]</scope>
    <source>
        <strain evidence="2 4">CGMCC 1.6501</strain>
    </source>
</reference>
<dbReference type="OrthoDB" id="2300838at2"/>
<dbReference type="AlphaFoldDB" id="A0A0F7HLV6"/>
<name>A0A0F7HLV6_9STAP</name>
<dbReference type="Proteomes" id="UP000034029">
    <property type="component" value="Chromosome"/>
</dbReference>